<dbReference type="PANTHER" id="PTHR47990">
    <property type="entry name" value="2-OXOGLUTARATE (2OG) AND FE(II)-DEPENDENT OXYGENASE SUPERFAMILY PROTEIN-RELATED"/>
    <property type="match status" value="1"/>
</dbReference>
<dbReference type="GO" id="GO:0016491">
    <property type="term" value="F:oxidoreductase activity"/>
    <property type="evidence" value="ECO:0007669"/>
    <property type="project" value="UniProtKB-KW"/>
</dbReference>
<dbReference type="PhylomeDB" id="A0A0G4ETM9"/>
<dbReference type="SUPFAM" id="SSF51197">
    <property type="entry name" value="Clavaminate synthase-like"/>
    <property type="match status" value="1"/>
</dbReference>
<evidence type="ECO:0000313" key="3">
    <source>
        <dbReference type="EMBL" id="CEM01019.1"/>
    </source>
</evidence>
<dbReference type="PROSITE" id="PS51471">
    <property type="entry name" value="FE2OG_OXY"/>
    <property type="match status" value="1"/>
</dbReference>
<dbReference type="GO" id="GO:0046872">
    <property type="term" value="F:metal ion binding"/>
    <property type="evidence" value="ECO:0007669"/>
    <property type="project" value="UniProtKB-KW"/>
</dbReference>
<dbReference type="OrthoDB" id="414738at2759"/>
<dbReference type="Pfam" id="PF03171">
    <property type="entry name" value="2OG-FeII_Oxy"/>
    <property type="match status" value="1"/>
</dbReference>
<keyword evidence="1" id="KW-0560">Oxidoreductase</keyword>
<dbReference type="EMBL" id="CDMY01000304">
    <property type="protein sequence ID" value="CEM01019.1"/>
    <property type="molecule type" value="Genomic_DNA"/>
</dbReference>
<sequence length="373" mass="42329">MKRIFPFYPPLTTSIFAALISLVSAASSYRRGGGFFFRRGGAGQLSPAAPLSATLSPDDQVPTIDVAPLFNEDAAAEERRECVDAIGRACERFGFFNMVNHPIDRELMAALKEEMVAFFAQPKHIKMRIKRNSETSRGWFDDELTKQKMDWKEGLDLGKSNGRWEGSTLDGYNQFTESERFNDLLKAYYGQMERIASKLIEALATHMGVADPSSLAPLFAKHSSLLRLNYFPPCPDCDEYLGVSHHTDGCAITLLLQEVPGLQVWLRDKQQWVDVQPVKDALTVNVGDVMQIWSNDRYPAALHRVQANPSRERYSIPFFFSPQYDAIIAPLPAGQQPRYRPFRWGEFRADRIKGDYVDLGEEAQVDRYRRTEA</sequence>
<dbReference type="InterPro" id="IPR026992">
    <property type="entry name" value="DIOX_N"/>
</dbReference>
<proteinExistence type="inferred from homology"/>
<comment type="similarity">
    <text evidence="1">Belongs to the iron/ascorbate-dependent oxidoreductase family.</text>
</comment>
<evidence type="ECO:0000259" key="2">
    <source>
        <dbReference type="PROSITE" id="PS51471"/>
    </source>
</evidence>
<evidence type="ECO:0000313" key="4">
    <source>
        <dbReference type="Proteomes" id="UP000041254"/>
    </source>
</evidence>
<dbReference type="OMA" id="NNTWNRG"/>
<keyword evidence="4" id="KW-1185">Reference proteome</keyword>
<keyword evidence="1" id="KW-0408">Iron</keyword>
<dbReference type="InterPro" id="IPR005123">
    <property type="entry name" value="Oxoglu/Fe-dep_dioxygenase_dom"/>
</dbReference>
<dbReference type="InterPro" id="IPR044861">
    <property type="entry name" value="IPNS-like_FE2OG_OXY"/>
</dbReference>
<dbReference type="Gene3D" id="2.60.120.330">
    <property type="entry name" value="B-lactam Antibiotic, Isopenicillin N Synthase, Chain"/>
    <property type="match status" value="1"/>
</dbReference>
<dbReference type="InterPro" id="IPR027443">
    <property type="entry name" value="IPNS-like_sf"/>
</dbReference>
<protein>
    <recommendedName>
        <fullName evidence="2">Fe2OG dioxygenase domain-containing protein</fullName>
    </recommendedName>
</protein>
<dbReference type="Pfam" id="PF14226">
    <property type="entry name" value="DIOX_N"/>
    <property type="match status" value="1"/>
</dbReference>
<dbReference type="InterPro" id="IPR050231">
    <property type="entry name" value="Iron_ascorbate_oxido_reductase"/>
</dbReference>
<dbReference type="AlphaFoldDB" id="A0A0G4ETM9"/>
<reference evidence="3 4" key="1">
    <citation type="submission" date="2014-11" db="EMBL/GenBank/DDBJ databases">
        <authorList>
            <person name="Zhu J."/>
            <person name="Qi W."/>
            <person name="Song R."/>
        </authorList>
    </citation>
    <scope>NUCLEOTIDE SEQUENCE [LARGE SCALE GENOMIC DNA]</scope>
</reference>
<gene>
    <name evidence="3" type="ORF">Vbra_8121</name>
</gene>
<accession>A0A0G4ETM9</accession>
<dbReference type="InParanoid" id="A0A0G4ETM9"/>
<evidence type="ECO:0000256" key="1">
    <source>
        <dbReference type="RuleBase" id="RU003682"/>
    </source>
</evidence>
<keyword evidence="1" id="KW-0479">Metal-binding</keyword>
<dbReference type="VEuPathDB" id="CryptoDB:Vbra_8121"/>
<feature type="domain" description="Fe2OG dioxygenase" evidence="2">
    <location>
        <begin position="221"/>
        <end position="322"/>
    </location>
</feature>
<name>A0A0G4ETM9_VITBC</name>
<dbReference type="STRING" id="1169540.A0A0G4ETM9"/>
<organism evidence="3 4">
    <name type="scientific">Vitrella brassicaformis (strain CCMP3155)</name>
    <dbReference type="NCBI Taxonomy" id="1169540"/>
    <lineage>
        <taxon>Eukaryota</taxon>
        <taxon>Sar</taxon>
        <taxon>Alveolata</taxon>
        <taxon>Colpodellida</taxon>
        <taxon>Vitrellaceae</taxon>
        <taxon>Vitrella</taxon>
    </lineage>
</organism>
<dbReference type="FunFam" id="2.60.120.330:FF:000012">
    <property type="entry name" value="Gibberellin 20 oxidase 1"/>
    <property type="match status" value="1"/>
</dbReference>
<dbReference type="Proteomes" id="UP000041254">
    <property type="component" value="Unassembled WGS sequence"/>
</dbReference>